<name>A0A0C9ST99_PAXIN</name>
<evidence type="ECO:0000313" key="1">
    <source>
        <dbReference type="EMBL" id="KIJ11939.1"/>
    </source>
</evidence>
<protein>
    <submittedName>
        <fullName evidence="1">Uncharacterized protein</fullName>
    </submittedName>
</protein>
<dbReference type="InterPro" id="IPR043129">
    <property type="entry name" value="ATPase_NBD"/>
</dbReference>
<gene>
    <name evidence="1" type="ORF">PAXINDRAFT_83791</name>
</gene>
<proteinExistence type="predicted"/>
<accession>A0A0C9ST99</accession>
<dbReference type="HOGENOM" id="CLU_009958_4_2_1"/>
<dbReference type="PANTHER" id="PTHR14187:SF5">
    <property type="entry name" value="HEAT SHOCK 70 KDA PROTEIN 12A"/>
    <property type="match status" value="1"/>
</dbReference>
<dbReference type="CDD" id="cd10170">
    <property type="entry name" value="ASKHA_NBD_HSP70"/>
    <property type="match status" value="1"/>
</dbReference>
<dbReference type="AlphaFoldDB" id="A0A0C9ST99"/>
<dbReference type="OrthoDB" id="2963168at2759"/>
<reference evidence="1 2" key="1">
    <citation type="submission" date="2014-06" db="EMBL/GenBank/DDBJ databases">
        <authorList>
            <consortium name="DOE Joint Genome Institute"/>
            <person name="Kuo A."/>
            <person name="Kohler A."/>
            <person name="Nagy L.G."/>
            <person name="Floudas D."/>
            <person name="Copeland A."/>
            <person name="Barry K.W."/>
            <person name="Cichocki N."/>
            <person name="Veneault-Fourrey C."/>
            <person name="LaButti K."/>
            <person name="Lindquist E.A."/>
            <person name="Lipzen A."/>
            <person name="Lundell T."/>
            <person name="Morin E."/>
            <person name="Murat C."/>
            <person name="Sun H."/>
            <person name="Tunlid A."/>
            <person name="Henrissat B."/>
            <person name="Grigoriev I.V."/>
            <person name="Hibbett D.S."/>
            <person name="Martin F."/>
            <person name="Nordberg H.P."/>
            <person name="Cantor M.N."/>
            <person name="Hua S.X."/>
        </authorList>
    </citation>
    <scope>NUCLEOTIDE SEQUENCE [LARGE SCALE GENOMIC DNA]</scope>
    <source>
        <strain evidence="1 2">ATCC 200175</strain>
    </source>
</reference>
<dbReference type="SUPFAM" id="SSF53067">
    <property type="entry name" value="Actin-like ATPase domain"/>
    <property type="match status" value="2"/>
</dbReference>
<dbReference type="EMBL" id="KN819371">
    <property type="protein sequence ID" value="KIJ11939.1"/>
    <property type="molecule type" value="Genomic_DNA"/>
</dbReference>
<evidence type="ECO:0000313" key="2">
    <source>
        <dbReference type="Proteomes" id="UP000053647"/>
    </source>
</evidence>
<dbReference type="Proteomes" id="UP000053647">
    <property type="component" value="Unassembled WGS sequence"/>
</dbReference>
<dbReference type="Gene3D" id="3.30.420.40">
    <property type="match status" value="1"/>
</dbReference>
<reference evidence="2" key="2">
    <citation type="submission" date="2015-01" db="EMBL/GenBank/DDBJ databases">
        <title>Evolutionary Origins and Diversification of the Mycorrhizal Mutualists.</title>
        <authorList>
            <consortium name="DOE Joint Genome Institute"/>
            <consortium name="Mycorrhizal Genomics Consortium"/>
            <person name="Kohler A."/>
            <person name="Kuo A."/>
            <person name="Nagy L.G."/>
            <person name="Floudas D."/>
            <person name="Copeland A."/>
            <person name="Barry K.W."/>
            <person name="Cichocki N."/>
            <person name="Veneault-Fourrey C."/>
            <person name="LaButti K."/>
            <person name="Lindquist E.A."/>
            <person name="Lipzen A."/>
            <person name="Lundell T."/>
            <person name="Morin E."/>
            <person name="Murat C."/>
            <person name="Riley R."/>
            <person name="Ohm R."/>
            <person name="Sun H."/>
            <person name="Tunlid A."/>
            <person name="Henrissat B."/>
            <person name="Grigoriev I.V."/>
            <person name="Hibbett D.S."/>
            <person name="Martin F."/>
        </authorList>
    </citation>
    <scope>NUCLEOTIDE SEQUENCE [LARGE SCALE GENOMIC DNA]</scope>
    <source>
        <strain evidence="2">ATCC 200175</strain>
    </source>
</reference>
<organism evidence="1 2">
    <name type="scientific">Paxillus involutus ATCC 200175</name>
    <dbReference type="NCBI Taxonomy" id="664439"/>
    <lineage>
        <taxon>Eukaryota</taxon>
        <taxon>Fungi</taxon>
        <taxon>Dikarya</taxon>
        <taxon>Basidiomycota</taxon>
        <taxon>Agaricomycotina</taxon>
        <taxon>Agaricomycetes</taxon>
        <taxon>Agaricomycetidae</taxon>
        <taxon>Boletales</taxon>
        <taxon>Paxilineae</taxon>
        <taxon>Paxillaceae</taxon>
        <taxon>Paxillus</taxon>
    </lineage>
</organism>
<dbReference type="PANTHER" id="PTHR14187">
    <property type="entry name" value="ALPHA KINASE/ELONGATION FACTOR 2 KINASE"/>
    <property type="match status" value="1"/>
</dbReference>
<sequence length="645" mass="72193">MISRKPYEGLSRKLVLAFDVGTTYSGVSYSILDPGEVPKIFGVASRYPAQEHVGGNSKIPSILYYDQQGAVRAIGAETSQPHIIEQAEEGNWVKLEWWKLHLRAKHLASSHIKDDDFPPLPQGKTAVQVLGDFMRYLFTCTRTYIIESHANGASMWRSVENSIEFVLTHPNGWEGLQQQQIRQAAELAGLIPSGNEHHARIHLLTEGEASLHFCLNNVLASEFLSNIPIACSDEPEEQVEEPEHQGVVIIDAGGGTVDLSAYSMKLSPPTSFEEIAPAECRLQGSVFVTQRAHAFIKAKLANSRYGAPDVVQQMKDIFDTTTKLGFRDPGDPQYIRFGAMRDKDPQYDIRSGQLKLAGEDVARFFEPSVEEIAEAFEKQCRAAAIPIKYAFLVGGYAASDFLYRRLQNHPAFSDLHLCRPASHVNKAVADGAVSFYIDHLVTSRTSRFTYGIECHHDYDPNLADHLEREATRFVSVSGHMMLPKGFSSILIKGTQVSEQQEFRQSFVVKEASRYEFTSVEIQILAYRGSLLQPTWIDKEAAFFTKMCTVIADTSKLIQSMSPLPSLTGGIYYSLDIDVILLFGLTELKAQISWKHMVCPSTFIARTYSRIHVNAGCRNEVRCSQLRWCCLLTRTSRSPASIMYDI</sequence>
<keyword evidence="2" id="KW-1185">Reference proteome</keyword>